<proteinExistence type="predicted"/>
<organism evidence="2 3">
    <name type="scientific">Lederbergia galactosidilytica</name>
    <dbReference type="NCBI Taxonomy" id="217031"/>
    <lineage>
        <taxon>Bacteria</taxon>
        <taxon>Bacillati</taxon>
        <taxon>Bacillota</taxon>
        <taxon>Bacilli</taxon>
        <taxon>Bacillales</taxon>
        <taxon>Bacillaceae</taxon>
        <taxon>Lederbergia</taxon>
    </lineage>
</organism>
<sequence length="138" mass="16085">MRRAAILLLIIFISYNSVCEAKTTTEKVPQNQPPTIMELAFLRHLGITTIQEIMQQHGDFQLFTFDRIEKITRNIDNDSYDVSLHVIGFEGPLNPPYKLIQMTIRIPGANYSNYRVISYKYRYVSDEEFDKLTKYAAD</sequence>
<comment type="caution">
    <text evidence="2">The sequence shown here is derived from an EMBL/GenBank/DDBJ whole genome shotgun (WGS) entry which is preliminary data.</text>
</comment>
<dbReference type="PATRIC" id="fig|217031.4.peg.2665"/>
<gene>
    <name evidence="2" type="ORF">ACA29_08065</name>
</gene>
<feature type="signal peptide" evidence="1">
    <location>
        <begin position="1"/>
        <end position="21"/>
    </location>
</feature>
<accession>A0A0Q9XYC6</accession>
<evidence type="ECO:0000313" key="2">
    <source>
        <dbReference type="EMBL" id="KRG13629.1"/>
    </source>
</evidence>
<dbReference type="EMBL" id="LGPB01000073">
    <property type="protein sequence ID" value="KRG13629.1"/>
    <property type="molecule type" value="Genomic_DNA"/>
</dbReference>
<evidence type="ECO:0000256" key="1">
    <source>
        <dbReference type="SAM" id="SignalP"/>
    </source>
</evidence>
<reference evidence="2 3" key="1">
    <citation type="submission" date="2015-06" db="EMBL/GenBank/DDBJ databases">
        <title>Genome sequencing project of Bacillus galactosidilyticus PL133.</title>
        <authorList>
            <person name="Gaiero J."/>
            <person name="Nicol R."/>
            <person name="Habash M."/>
        </authorList>
    </citation>
    <scope>NUCLEOTIDE SEQUENCE [LARGE SCALE GENOMIC DNA]</scope>
    <source>
        <strain evidence="2 3">PL133</strain>
    </source>
</reference>
<dbReference type="RefSeq" id="WP_057988008.1">
    <property type="nucleotide sequence ID" value="NZ_JAGGKH010000014.1"/>
</dbReference>
<dbReference type="AlphaFoldDB" id="A0A0Q9XYC6"/>
<evidence type="ECO:0000313" key="3">
    <source>
        <dbReference type="Proteomes" id="UP000053881"/>
    </source>
</evidence>
<protein>
    <submittedName>
        <fullName evidence="2">Uncharacterized protein</fullName>
    </submittedName>
</protein>
<feature type="chain" id="PRO_5006388273" evidence="1">
    <location>
        <begin position="22"/>
        <end position="138"/>
    </location>
</feature>
<keyword evidence="1" id="KW-0732">Signal</keyword>
<name>A0A0Q9XYC6_9BACI</name>
<dbReference type="Proteomes" id="UP000053881">
    <property type="component" value="Unassembled WGS sequence"/>
</dbReference>